<keyword evidence="8 9" id="KW-0472">Membrane</keyword>
<dbReference type="GO" id="GO:0015627">
    <property type="term" value="C:type II protein secretion system complex"/>
    <property type="evidence" value="ECO:0007669"/>
    <property type="project" value="InterPro"/>
</dbReference>
<evidence type="ECO:0000256" key="7">
    <source>
        <dbReference type="ARBA" id="ARBA00022989"/>
    </source>
</evidence>
<accession>A0A1F7RTA5</accession>
<comment type="similarity">
    <text evidence="2">Belongs to the GSP I family.</text>
</comment>
<evidence type="ECO:0000313" key="10">
    <source>
        <dbReference type="EMBL" id="OGL44328.1"/>
    </source>
</evidence>
<evidence type="ECO:0000256" key="8">
    <source>
        <dbReference type="ARBA" id="ARBA00023136"/>
    </source>
</evidence>
<evidence type="ECO:0000256" key="6">
    <source>
        <dbReference type="ARBA" id="ARBA00022692"/>
    </source>
</evidence>
<evidence type="ECO:0008006" key="12">
    <source>
        <dbReference type="Google" id="ProtNLM"/>
    </source>
</evidence>
<organism evidence="10 11">
    <name type="scientific">Candidatus Schekmanbacteria bacterium RBG_16_38_11</name>
    <dbReference type="NCBI Taxonomy" id="1817880"/>
    <lineage>
        <taxon>Bacteria</taxon>
        <taxon>Candidatus Schekmaniibacteriota</taxon>
    </lineage>
</organism>
<dbReference type="InterPro" id="IPR010052">
    <property type="entry name" value="T2SS_protein-GspI"/>
</dbReference>
<evidence type="ECO:0000256" key="9">
    <source>
        <dbReference type="SAM" id="Phobius"/>
    </source>
</evidence>
<reference evidence="10 11" key="1">
    <citation type="journal article" date="2016" name="Nat. Commun.">
        <title>Thousands of microbial genomes shed light on interconnected biogeochemical processes in an aquifer system.</title>
        <authorList>
            <person name="Anantharaman K."/>
            <person name="Brown C.T."/>
            <person name="Hug L.A."/>
            <person name="Sharon I."/>
            <person name="Castelle C.J."/>
            <person name="Probst A.J."/>
            <person name="Thomas B.C."/>
            <person name="Singh A."/>
            <person name="Wilkins M.J."/>
            <person name="Karaoz U."/>
            <person name="Brodie E.L."/>
            <person name="Williams K.H."/>
            <person name="Hubbard S.S."/>
            <person name="Banfield J.F."/>
        </authorList>
    </citation>
    <scope>NUCLEOTIDE SEQUENCE [LARGE SCALE GENOMIC DNA]</scope>
</reference>
<comment type="caution">
    <text evidence="10">The sequence shown here is derived from an EMBL/GenBank/DDBJ whole genome shotgun (WGS) entry which is preliminary data.</text>
</comment>
<protein>
    <recommendedName>
        <fullName evidence="12">Type II secretion system protein GspI</fullName>
    </recommendedName>
</protein>
<dbReference type="Pfam" id="PF07963">
    <property type="entry name" value="N_methyl"/>
    <property type="match status" value="1"/>
</dbReference>
<evidence type="ECO:0000256" key="1">
    <source>
        <dbReference type="ARBA" id="ARBA00004377"/>
    </source>
</evidence>
<dbReference type="EMBL" id="MGDF01000148">
    <property type="protein sequence ID" value="OGL44328.1"/>
    <property type="molecule type" value="Genomic_DNA"/>
</dbReference>
<proteinExistence type="inferred from homology"/>
<keyword evidence="4" id="KW-0488">Methylation</keyword>
<dbReference type="NCBIfam" id="TIGR02532">
    <property type="entry name" value="IV_pilin_GFxxxE"/>
    <property type="match status" value="1"/>
</dbReference>
<evidence type="ECO:0000256" key="4">
    <source>
        <dbReference type="ARBA" id="ARBA00022481"/>
    </source>
</evidence>
<dbReference type="AlphaFoldDB" id="A0A1F7RTA5"/>
<name>A0A1F7RTA5_9BACT</name>
<dbReference type="InterPro" id="IPR012902">
    <property type="entry name" value="N_methyl_site"/>
</dbReference>
<keyword evidence="3" id="KW-1003">Cell membrane</keyword>
<comment type="subcellular location">
    <subcellularLocation>
        <location evidence="1">Cell inner membrane</location>
        <topology evidence="1">Single-pass membrane protein</topology>
    </subcellularLocation>
</comment>
<dbReference type="GO" id="GO:0005886">
    <property type="term" value="C:plasma membrane"/>
    <property type="evidence" value="ECO:0007669"/>
    <property type="project" value="UniProtKB-SubCell"/>
</dbReference>
<evidence type="ECO:0000256" key="3">
    <source>
        <dbReference type="ARBA" id="ARBA00022475"/>
    </source>
</evidence>
<dbReference type="PANTHER" id="PTHR38779">
    <property type="entry name" value="TYPE II SECRETION SYSTEM PROTEIN I-RELATED"/>
    <property type="match status" value="1"/>
</dbReference>
<keyword evidence="6 9" id="KW-0812">Transmembrane</keyword>
<evidence type="ECO:0000256" key="5">
    <source>
        <dbReference type="ARBA" id="ARBA00022519"/>
    </source>
</evidence>
<dbReference type="PANTHER" id="PTHR38779:SF2">
    <property type="entry name" value="TYPE II SECRETION SYSTEM PROTEIN I-RELATED"/>
    <property type="match status" value="1"/>
</dbReference>
<evidence type="ECO:0000256" key="2">
    <source>
        <dbReference type="ARBA" id="ARBA00008358"/>
    </source>
</evidence>
<feature type="transmembrane region" description="Helical" evidence="9">
    <location>
        <begin position="6"/>
        <end position="27"/>
    </location>
</feature>
<keyword evidence="5" id="KW-0997">Cell inner membrane</keyword>
<dbReference type="Proteomes" id="UP000178435">
    <property type="component" value="Unassembled WGS sequence"/>
</dbReference>
<sequence>MREEKGFTFLEIMVAVAILSIALVAALKTQSQSILIANESITNTNLLFLAKEKMAEIELDGFPDIGETEGTFEKHPEFNWREEVKETPFEDIRNIILIISWKEGNRERNYTLQTLLVKKD</sequence>
<dbReference type="GO" id="GO:0015628">
    <property type="term" value="P:protein secretion by the type II secretion system"/>
    <property type="evidence" value="ECO:0007669"/>
    <property type="project" value="InterPro"/>
</dbReference>
<gene>
    <name evidence="10" type="ORF">A2149_08680</name>
</gene>
<keyword evidence="7 9" id="KW-1133">Transmembrane helix</keyword>
<evidence type="ECO:0000313" key="11">
    <source>
        <dbReference type="Proteomes" id="UP000178435"/>
    </source>
</evidence>